<reference evidence="2" key="1">
    <citation type="submission" date="2020-01" db="EMBL/GenBank/DDBJ databases">
        <authorList>
            <person name="Meier V. D."/>
            <person name="Meier V D."/>
        </authorList>
    </citation>
    <scope>NUCLEOTIDE SEQUENCE</scope>
    <source>
        <strain evidence="2">HLG_WM_MAG_07</strain>
    </source>
</reference>
<accession>A0A6S6TYR5</accession>
<keyword evidence="1" id="KW-1133">Transmembrane helix</keyword>
<name>A0A6S6TYR5_9GAMM</name>
<evidence type="ECO:0008006" key="3">
    <source>
        <dbReference type="Google" id="ProtNLM"/>
    </source>
</evidence>
<feature type="transmembrane region" description="Helical" evidence="1">
    <location>
        <begin position="29"/>
        <end position="53"/>
    </location>
</feature>
<dbReference type="Gene3D" id="3.40.50.10770">
    <property type="entry name" value="Hypothetical protein VC1899 like domain (Restriction endonuclease-like)"/>
    <property type="match status" value="1"/>
</dbReference>
<dbReference type="SUPFAM" id="SSF52980">
    <property type="entry name" value="Restriction endonuclease-like"/>
    <property type="match status" value="1"/>
</dbReference>
<keyword evidence="1" id="KW-0472">Membrane</keyword>
<dbReference type="AlphaFoldDB" id="A0A6S6TYR5"/>
<proteinExistence type="predicted"/>
<keyword evidence="1" id="KW-0812">Transmembrane</keyword>
<protein>
    <recommendedName>
        <fullName evidence="3">CRISPR-associated protein</fullName>
    </recommendedName>
</protein>
<sequence>MNKLSSNNTIDSNELFGWSKQTWDFLDQWGILLGGFASLIAIVAFFLGMIALFKWERLRRHFTKNRFPNVQDTSDDHANWQGMLFTVSHEQTPLWVIDSCKPAYISLLATQKSRGATEKIMAHAEQQGLTVFDPIYIENPDNPAEVKRETKHLLQRMQAEGVERVAVDITGGKTPMSLGAFMAAEETLATTLYVSTKFDEQLKKPDMRTASLTTISDPQ</sequence>
<dbReference type="InterPro" id="IPR011335">
    <property type="entry name" value="Restrct_endonuc-II-like"/>
</dbReference>
<evidence type="ECO:0000313" key="2">
    <source>
        <dbReference type="EMBL" id="CAA6820306.1"/>
    </source>
</evidence>
<gene>
    <name evidence="2" type="ORF">HELGO_WM19195</name>
</gene>
<dbReference type="EMBL" id="CACVAY010000098">
    <property type="protein sequence ID" value="CAA6820306.1"/>
    <property type="molecule type" value="Genomic_DNA"/>
</dbReference>
<organism evidence="2">
    <name type="scientific">uncultured Thiotrichaceae bacterium</name>
    <dbReference type="NCBI Taxonomy" id="298394"/>
    <lineage>
        <taxon>Bacteria</taxon>
        <taxon>Pseudomonadati</taxon>
        <taxon>Pseudomonadota</taxon>
        <taxon>Gammaproteobacteria</taxon>
        <taxon>Thiotrichales</taxon>
        <taxon>Thiotrichaceae</taxon>
        <taxon>environmental samples</taxon>
    </lineage>
</organism>
<evidence type="ECO:0000256" key="1">
    <source>
        <dbReference type="SAM" id="Phobius"/>
    </source>
</evidence>